<protein>
    <submittedName>
        <fullName evidence="1">Uncharacterized protein</fullName>
    </submittedName>
</protein>
<sequence length="32" mass="3673">MLRAGNSRGSWVRPNYPGYSRRGAPCFFIVRT</sequence>
<evidence type="ECO:0000313" key="1">
    <source>
        <dbReference type="EMBL" id="CCH00157.1"/>
    </source>
</evidence>
<evidence type="ECO:0000313" key="2">
    <source>
        <dbReference type="Proteomes" id="UP000011058"/>
    </source>
</evidence>
<dbReference type="EMBL" id="HE796683">
    <property type="protein sequence ID" value="CCH00157.1"/>
    <property type="molecule type" value="Genomic_DNA"/>
</dbReference>
<keyword evidence="2" id="KW-1185">Reference proteome</keyword>
<proteinExistence type="predicted"/>
<dbReference type="KEGG" id="fae:FAES_2148"/>
<dbReference type="HOGENOM" id="CLU_3389542_0_0_10"/>
<dbReference type="Proteomes" id="UP000011058">
    <property type="component" value="Chromosome"/>
</dbReference>
<accession>I0K7Q4</accession>
<name>I0K7Q4_9BACT</name>
<gene>
    <name evidence="1" type="ORF">FAES_2148</name>
</gene>
<reference evidence="1 2" key="1">
    <citation type="journal article" date="2012" name="J. Bacteriol.">
        <title>Genome Sequence of Fibrella aestuarina BUZ 2T, a Filamentous Marine Bacterium.</title>
        <authorList>
            <person name="Filippini M."/>
            <person name="Qi W."/>
            <person name="Blom J."/>
            <person name="Goesmann A."/>
            <person name="Smits T.H."/>
            <person name="Bagheri H.C."/>
        </authorList>
    </citation>
    <scope>NUCLEOTIDE SEQUENCE [LARGE SCALE GENOMIC DNA]</scope>
    <source>
        <strain evidence="2">BUZ 2T</strain>
    </source>
</reference>
<dbReference type="AlphaFoldDB" id="I0K7Q4"/>
<organism evidence="1 2">
    <name type="scientific">Fibrella aestuarina BUZ 2</name>
    <dbReference type="NCBI Taxonomy" id="1166018"/>
    <lineage>
        <taxon>Bacteria</taxon>
        <taxon>Pseudomonadati</taxon>
        <taxon>Bacteroidota</taxon>
        <taxon>Cytophagia</taxon>
        <taxon>Cytophagales</taxon>
        <taxon>Spirosomataceae</taxon>
        <taxon>Fibrella</taxon>
    </lineage>
</organism>